<keyword evidence="2" id="KW-1185">Reference proteome</keyword>
<dbReference type="Proteomes" id="UP001056120">
    <property type="component" value="Linkage Group LG12"/>
</dbReference>
<reference evidence="2" key="1">
    <citation type="journal article" date="2022" name="Mol. Ecol. Resour.">
        <title>The genomes of chicory, endive, great burdock and yacon provide insights into Asteraceae palaeo-polyploidization history and plant inulin production.</title>
        <authorList>
            <person name="Fan W."/>
            <person name="Wang S."/>
            <person name="Wang H."/>
            <person name="Wang A."/>
            <person name="Jiang F."/>
            <person name="Liu H."/>
            <person name="Zhao H."/>
            <person name="Xu D."/>
            <person name="Zhang Y."/>
        </authorList>
    </citation>
    <scope>NUCLEOTIDE SEQUENCE [LARGE SCALE GENOMIC DNA]</scope>
    <source>
        <strain evidence="2">cv. Yunnan</strain>
    </source>
</reference>
<sequence>MGALTRKGALQSFAHRFKTLSSNKTFFLIGVSDFLCLCARVQSKRRPVEHHQSPINSSCANDSPLLCVEPSYFSLYPNPKSVNPSIKFVLKDSKSGSFYLRSKMKFQLRIVRSMKLVWREANFFKSLS</sequence>
<evidence type="ECO:0000313" key="2">
    <source>
        <dbReference type="Proteomes" id="UP001056120"/>
    </source>
</evidence>
<evidence type="ECO:0000313" key="1">
    <source>
        <dbReference type="EMBL" id="KAI3796120.1"/>
    </source>
</evidence>
<proteinExistence type="predicted"/>
<name>A0ACB9HLI4_9ASTR</name>
<dbReference type="EMBL" id="CM042029">
    <property type="protein sequence ID" value="KAI3796120.1"/>
    <property type="molecule type" value="Genomic_DNA"/>
</dbReference>
<organism evidence="1 2">
    <name type="scientific">Smallanthus sonchifolius</name>
    <dbReference type="NCBI Taxonomy" id="185202"/>
    <lineage>
        <taxon>Eukaryota</taxon>
        <taxon>Viridiplantae</taxon>
        <taxon>Streptophyta</taxon>
        <taxon>Embryophyta</taxon>
        <taxon>Tracheophyta</taxon>
        <taxon>Spermatophyta</taxon>
        <taxon>Magnoliopsida</taxon>
        <taxon>eudicotyledons</taxon>
        <taxon>Gunneridae</taxon>
        <taxon>Pentapetalae</taxon>
        <taxon>asterids</taxon>
        <taxon>campanulids</taxon>
        <taxon>Asterales</taxon>
        <taxon>Asteraceae</taxon>
        <taxon>Asteroideae</taxon>
        <taxon>Heliantheae alliance</taxon>
        <taxon>Millerieae</taxon>
        <taxon>Smallanthus</taxon>
    </lineage>
</organism>
<gene>
    <name evidence="1" type="ORF">L1987_38784</name>
</gene>
<protein>
    <submittedName>
        <fullName evidence="1">Uncharacterized protein</fullName>
    </submittedName>
</protein>
<comment type="caution">
    <text evidence="1">The sequence shown here is derived from an EMBL/GenBank/DDBJ whole genome shotgun (WGS) entry which is preliminary data.</text>
</comment>
<accession>A0ACB9HLI4</accession>
<reference evidence="1 2" key="2">
    <citation type="journal article" date="2022" name="Mol. Ecol. Resour.">
        <title>The genomes of chicory, endive, great burdock and yacon provide insights into Asteraceae paleo-polyploidization history and plant inulin production.</title>
        <authorList>
            <person name="Fan W."/>
            <person name="Wang S."/>
            <person name="Wang H."/>
            <person name="Wang A."/>
            <person name="Jiang F."/>
            <person name="Liu H."/>
            <person name="Zhao H."/>
            <person name="Xu D."/>
            <person name="Zhang Y."/>
        </authorList>
    </citation>
    <scope>NUCLEOTIDE SEQUENCE [LARGE SCALE GENOMIC DNA]</scope>
    <source>
        <strain evidence="2">cv. Yunnan</strain>
        <tissue evidence="1">Leaves</tissue>
    </source>
</reference>